<dbReference type="EMBL" id="QWKY01000164">
    <property type="protein sequence ID" value="RIH74132.1"/>
    <property type="molecule type" value="Genomic_DNA"/>
</dbReference>
<gene>
    <name evidence="1" type="ORF">Mhypo_03512</name>
</gene>
<evidence type="ECO:0000313" key="1">
    <source>
        <dbReference type="EMBL" id="RIH74132.1"/>
    </source>
</evidence>
<keyword evidence="2" id="KW-1185">Reference proteome</keyword>
<proteinExistence type="predicted"/>
<protein>
    <submittedName>
        <fullName evidence="1">Uncharacterized protein</fullName>
    </submittedName>
</protein>
<evidence type="ECO:0000313" key="2">
    <source>
        <dbReference type="Proteomes" id="UP000265443"/>
    </source>
</evidence>
<dbReference type="Proteomes" id="UP000265443">
    <property type="component" value="Unassembled WGS sequence"/>
</dbReference>
<sequence length="71" mass="7454">MGGFALEHSQGHAQVVYQVFEDPPVHPAVGLRLNDMGWEVVGQVVPLGTGSDHPTQGAPHFAQVVLALGSL</sequence>
<name>A0ABX9MGX7_9DEIN</name>
<comment type="caution">
    <text evidence="1">The sequence shown here is derived from an EMBL/GenBank/DDBJ whole genome shotgun (WGS) entry which is preliminary data.</text>
</comment>
<accession>A0ABX9MGX7</accession>
<organism evidence="1 2">
    <name type="scientific">Meiothermus hypogaeus</name>
    <dbReference type="NCBI Taxonomy" id="884155"/>
    <lineage>
        <taxon>Bacteria</taxon>
        <taxon>Thermotogati</taxon>
        <taxon>Deinococcota</taxon>
        <taxon>Deinococci</taxon>
        <taxon>Thermales</taxon>
        <taxon>Thermaceae</taxon>
        <taxon>Meiothermus</taxon>
    </lineage>
</organism>
<reference evidence="1 2" key="1">
    <citation type="submission" date="2018-08" db="EMBL/GenBank/DDBJ databases">
        <title>Meiothermus hypogaeus DSM 23238 genome sequencing project.</title>
        <authorList>
            <person name="Da Costa M.S."/>
            <person name="Albuquerque L."/>
            <person name="Raposo P."/>
            <person name="Froufe H.J.C."/>
            <person name="Barroso C.S."/>
            <person name="Egas C."/>
        </authorList>
    </citation>
    <scope>NUCLEOTIDE SEQUENCE [LARGE SCALE GENOMIC DNA]</scope>
    <source>
        <strain evidence="1 2">DSM 23238</strain>
    </source>
</reference>